<dbReference type="AlphaFoldDB" id="A0A4E9EBF8"/>
<evidence type="ECO:0000313" key="6">
    <source>
        <dbReference type="EMBL" id="CAG1969084.1"/>
    </source>
</evidence>
<comment type="similarity">
    <text evidence="1">Belongs to the short-chain dehydrogenases/reductases (SDR) family.</text>
</comment>
<gene>
    <name evidence="7" type="ORF">FUG_LOCUS331742</name>
    <name evidence="6" type="ORF">MDCFG202_LOCUS63632</name>
</gene>
<feature type="domain" description="DUF6590" evidence="5">
    <location>
        <begin position="259"/>
        <end position="402"/>
    </location>
</feature>
<dbReference type="InterPro" id="IPR036291">
    <property type="entry name" value="NAD(P)-bd_dom_sf"/>
</dbReference>
<reference evidence="7" key="1">
    <citation type="submission" date="2019-04" db="EMBL/GenBank/DDBJ databases">
        <authorList>
            <person name="Melise S."/>
            <person name="Noan J."/>
            <person name="Okalmin O."/>
        </authorList>
    </citation>
    <scope>NUCLEOTIDE SEQUENCE</scope>
    <source>
        <strain evidence="7">FN9</strain>
    </source>
</reference>
<reference evidence="6" key="2">
    <citation type="submission" date="2021-03" db="EMBL/GenBank/DDBJ databases">
        <authorList>
            <person name="Alouane T."/>
            <person name="Langin T."/>
            <person name="Bonhomme L."/>
        </authorList>
    </citation>
    <scope>NUCLEOTIDE SEQUENCE</scope>
    <source>
        <strain evidence="6">MDC_Fg202</strain>
    </source>
</reference>
<evidence type="ECO:0000313" key="7">
    <source>
        <dbReference type="EMBL" id="VIO59161.1"/>
    </source>
</evidence>
<evidence type="ECO:0000256" key="2">
    <source>
        <dbReference type="ARBA" id="ARBA00022857"/>
    </source>
</evidence>
<keyword evidence="2" id="KW-0521">NADP</keyword>
<evidence type="ECO:0000256" key="3">
    <source>
        <dbReference type="ARBA" id="ARBA00023002"/>
    </source>
</evidence>
<dbReference type="Proteomes" id="UP000746612">
    <property type="component" value="Unassembled WGS sequence"/>
</dbReference>
<feature type="region of interest" description="Disordered" evidence="4">
    <location>
        <begin position="199"/>
        <end position="233"/>
    </location>
</feature>
<dbReference type="PRINTS" id="PR00081">
    <property type="entry name" value="GDHRDH"/>
</dbReference>
<keyword evidence="3" id="KW-0560">Oxidoreductase</keyword>
<feature type="compositionally biased region" description="Polar residues" evidence="4">
    <location>
        <begin position="68"/>
        <end position="84"/>
    </location>
</feature>
<feature type="compositionally biased region" description="Low complexity" evidence="4">
    <location>
        <begin position="100"/>
        <end position="120"/>
    </location>
</feature>
<organism evidence="7">
    <name type="scientific">Gibberella zeae</name>
    <name type="common">Wheat head blight fungus</name>
    <name type="synonym">Fusarium graminearum</name>
    <dbReference type="NCBI Taxonomy" id="5518"/>
    <lineage>
        <taxon>Eukaryota</taxon>
        <taxon>Fungi</taxon>
        <taxon>Dikarya</taxon>
        <taxon>Ascomycota</taxon>
        <taxon>Pezizomycotina</taxon>
        <taxon>Sordariomycetes</taxon>
        <taxon>Hypocreomycetidae</taxon>
        <taxon>Hypocreales</taxon>
        <taxon>Nectriaceae</taxon>
        <taxon>Fusarium</taxon>
    </lineage>
</organism>
<proteinExistence type="inferred from homology"/>
<dbReference type="EMBL" id="CAJPIJ010000078">
    <property type="protein sequence ID" value="CAG1969084.1"/>
    <property type="molecule type" value="Genomic_DNA"/>
</dbReference>
<dbReference type="InterPro" id="IPR046497">
    <property type="entry name" value="DUF6590"/>
</dbReference>
<dbReference type="InterPro" id="IPR020904">
    <property type="entry name" value="Sc_DH/Rdtase_CS"/>
</dbReference>
<sequence length="727" mass="79448">MYQTSRSGWSEWSQWIWNTDYQQYYRQRVDVSGNSDIQWQSEYEAVQNNQTPRTPVEQMTQQFGAVNIRSPEQTVGDEQNNDDYTVTSSSSKVKSRSSRSHSSSSKSKSKSSKTSTGKGKAPVQEDIPEDDEQDYDDRHTQRKVSIPQEEMYYDEATQQYLAYPQTAQGVSTPTPAQPYTETSGEYEDPVLQDALAQSKQYTRDRYGSGESSSATYTAYTQDDEDQPTPAVSAGNQEHIIGTSGESETLDPRYTVAPSHMFQPGEVFKVLWPEPAGGGSIVEETVYRDQYGGRIFVHFRRFIVVANDLGHCTCIPISTYGKKGCKKSGVKAEQHGIVAESSNRNPVPLSNEPRLGFPPVRVHISEPGERISKESRVNYSKLTTVEHNVKVLFIGRVVGSDWDVVTEAVNTSWANKMHTHKKKHRSQSDMLLRNSSQKLYIMAEAQLNDFPSLFSLKGKVAVVTGGSRGLGLHAASAFLQAGASKVFISSRKASACEEACKALNALPNLQPGAVAISVPADSAKFEGVESLLAQVKKHTDRVDILFANAGATWGESFDTHPDSAFAKVMDLNVKAVFNTIRLFTPLLEKSATIQDPSRVLITASVAGLAVGTIGKQGTYGYSASKAAVLHLGRNLAMELGPRHITVNSICPGFFPSKMSNGLLEMSGGADQFAAANPMRRLGQPEDIAGVVVYLASRAGAHVNGETVAIDGGALWQRGELMIAEKAKL</sequence>
<protein>
    <recommendedName>
        <fullName evidence="5">DUF6590 domain-containing protein</fullName>
    </recommendedName>
</protein>
<name>A0A4E9EBF8_GIBZA</name>
<dbReference type="Pfam" id="PF20233">
    <property type="entry name" value="DUF6590"/>
    <property type="match status" value="1"/>
</dbReference>
<dbReference type="Pfam" id="PF13561">
    <property type="entry name" value="adh_short_C2"/>
    <property type="match status" value="1"/>
</dbReference>
<dbReference type="PANTHER" id="PTHR43618:SF12">
    <property type="entry name" value="OXIDOREDUCTASE, SHORT-CHAIN DEHYDROGENASE_REDUCTASE FAMILY (AFU_ORTHOLOGUE AFUA_1G14540)"/>
    <property type="match status" value="1"/>
</dbReference>
<dbReference type="PROSITE" id="PS00061">
    <property type="entry name" value="ADH_SHORT"/>
    <property type="match status" value="1"/>
</dbReference>
<accession>A0A4E9EBF8</accession>
<evidence type="ECO:0000259" key="5">
    <source>
        <dbReference type="Pfam" id="PF20233"/>
    </source>
</evidence>
<feature type="region of interest" description="Disordered" evidence="4">
    <location>
        <begin position="68"/>
        <end position="149"/>
    </location>
</feature>
<feature type="compositionally biased region" description="Acidic residues" evidence="4">
    <location>
        <begin position="126"/>
        <end position="135"/>
    </location>
</feature>
<dbReference type="InterPro" id="IPR052178">
    <property type="entry name" value="Sec_Metab_Biosynth_SDR"/>
</dbReference>
<dbReference type="Gene3D" id="3.40.50.720">
    <property type="entry name" value="NAD(P)-binding Rossmann-like Domain"/>
    <property type="match status" value="1"/>
</dbReference>
<dbReference type="InterPro" id="IPR002347">
    <property type="entry name" value="SDR_fam"/>
</dbReference>
<feature type="compositionally biased region" description="Polar residues" evidence="4">
    <location>
        <begin position="209"/>
        <end position="220"/>
    </location>
</feature>
<dbReference type="PANTHER" id="PTHR43618">
    <property type="entry name" value="7-ALPHA-HYDROXYSTEROID DEHYDROGENASE"/>
    <property type="match status" value="1"/>
</dbReference>
<dbReference type="EMBL" id="CAAKMV010000137">
    <property type="protein sequence ID" value="VIO59161.1"/>
    <property type="molecule type" value="Genomic_DNA"/>
</dbReference>
<evidence type="ECO:0000256" key="4">
    <source>
        <dbReference type="SAM" id="MobiDB-lite"/>
    </source>
</evidence>
<dbReference type="FunFam" id="3.40.50.720:FF:000084">
    <property type="entry name" value="Short-chain dehydrogenase reductase"/>
    <property type="match status" value="1"/>
</dbReference>
<dbReference type="SUPFAM" id="SSF51735">
    <property type="entry name" value="NAD(P)-binding Rossmann-fold domains"/>
    <property type="match status" value="1"/>
</dbReference>
<dbReference type="GO" id="GO:0016491">
    <property type="term" value="F:oxidoreductase activity"/>
    <property type="evidence" value="ECO:0007669"/>
    <property type="project" value="UniProtKB-KW"/>
</dbReference>
<evidence type="ECO:0000256" key="1">
    <source>
        <dbReference type="ARBA" id="ARBA00006484"/>
    </source>
</evidence>